<evidence type="ECO:0000256" key="5">
    <source>
        <dbReference type="ARBA" id="ARBA00022884"/>
    </source>
</evidence>
<feature type="compositionally biased region" description="Basic and acidic residues" evidence="8">
    <location>
        <begin position="547"/>
        <end position="562"/>
    </location>
</feature>
<dbReference type="GO" id="GO:0016787">
    <property type="term" value="F:hydrolase activity"/>
    <property type="evidence" value="ECO:0007669"/>
    <property type="project" value="UniProtKB-KW"/>
</dbReference>
<comment type="similarity">
    <text evidence="7">Belongs to the DEAD box helicase family.</text>
</comment>
<dbReference type="Pfam" id="PF00270">
    <property type="entry name" value="DEAD"/>
    <property type="match status" value="1"/>
</dbReference>
<feature type="region of interest" description="Disordered" evidence="8">
    <location>
        <begin position="1"/>
        <end position="33"/>
    </location>
</feature>
<organism evidence="12 13">
    <name type="scientific">Paspalum notatum var. saurae</name>
    <dbReference type="NCBI Taxonomy" id="547442"/>
    <lineage>
        <taxon>Eukaryota</taxon>
        <taxon>Viridiplantae</taxon>
        <taxon>Streptophyta</taxon>
        <taxon>Embryophyta</taxon>
        <taxon>Tracheophyta</taxon>
        <taxon>Spermatophyta</taxon>
        <taxon>Magnoliopsida</taxon>
        <taxon>Liliopsida</taxon>
        <taxon>Poales</taxon>
        <taxon>Poaceae</taxon>
        <taxon>PACMAD clade</taxon>
        <taxon>Panicoideae</taxon>
        <taxon>Andropogonodae</taxon>
        <taxon>Paspaleae</taxon>
        <taxon>Paspalinae</taxon>
        <taxon>Paspalum</taxon>
    </lineage>
</organism>
<evidence type="ECO:0000313" key="13">
    <source>
        <dbReference type="Proteomes" id="UP001341281"/>
    </source>
</evidence>
<dbReference type="SMART" id="SM00487">
    <property type="entry name" value="DEXDc"/>
    <property type="match status" value="1"/>
</dbReference>
<feature type="domain" description="DEAD-box RNA helicase Q" evidence="11">
    <location>
        <begin position="610"/>
        <end position="638"/>
    </location>
</feature>
<keyword evidence="13" id="KW-1185">Reference proteome</keyword>
<dbReference type="Gene3D" id="3.40.50.300">
    <property type="entry name" value="P-loop containing nucleotide triphosphate hydrolases"/>
    <property type="match status" value="2"/>
</dbReference>
<evidence type="ECO:0000256" key="7">
    <source>
        <dbReference type="RuleBase" id="RU365068"/>
    </source>
</evidence>
<comment type="domain">
    <text evidence="7">The Q motif is unique to and characteristic of the DEAD box family of RNA helicases and controls ATP binding and hydrolysis.</text>
</comment>
<dbReference type="InterPro" id="IPR000629">
    <property type="entry name" value="RNA-helicase_DEAD-box_CS"/>
</dbReference>
<evidence type="ECO:0000256" key="2">
    <source>
        <dbReference type="ARBA" id="ARBA00022801"/>
    </source>
</evidence>
<dbReference type="PROSITE" id="PS51195">
    <property type="entry name" value="Q_MOTIF"/>
    <property type="match status" value="1"/>
</dbReference>
<dbReference type="EC" id="3.6.4.13" evidence="7"/>
<feature type="domain" description="Helicase ATP-binding" evidence="9">
    <location>
        <begin position="639"/>
        <end position="809"/>
    </location>
</feature>
<evidence type="ECO:0000256" key="8">
    <source>
        <dbReference type="SAM" id="MobiDB-lite"/>
    </source>
</evidence>
<comment type="function">
    <text evidence="7">RNA helicase.</text>
</comment>
<dbReference type="PROSITE" id="PS00039">
    <property type="entry name" value="DEAD_ATP_HELICASE"/>
    <property type="match status" value="1"/>
</dbReference>
<dbReference type="InterPro" id="IPR014001">
    <property type="entry name" value="Helicase_ATP-bd"/>
</dbReference>
<feature type="domain" description="Helicase C-terminal" evidence="10">
    <location>
        <begin position="819"/>
        <end position="978"/>
    </location>
</feature>
<dbReference type="GO" id="GO:0003724">
    <property type="term" value="F:RNA helicase activity"/>
    <property type="evidence" value="ECO:0007669"/>
    <property type="project" value="UniProtKB-EC"/>
</dbReference>
<evidence type="ECO:0000259" key="9">
    <source>
        <dbReference type="PROSITE" id="PS51192"/>
    </source>
</evidence>
<keyword evidence="2 7" id="KW-0378">Hydrolase</keyword>
<proteinExistence type="inferred from homology"/>
<dbReference type="GO" id="GO:0005524">
    <property type="term" value="F:ATP binding"/>
    <property type="evidence" value="ECO:0007669"/>
    <property type="project" value="UniProtKB-UniRule"/>
</dbReference>
<dbReference type="SUPFAM" id="SSF52540">
    <property type="entry name" value="P-loop containing nucleoside triphosphate hydrolases"/>
    <property type="match status" value="2"/>
</dbReference>
<evidence type="ECO:0000259" key="10">
    <source>
        <dbReference type="PROSITE" id="PS51194"/>
    </source>
</evidence>
<dbReference type="AlphaFoldDB" id="A0AAQ3TS20"/>
<comment type="catalytic activity">
    <reaction evidence="7">
        <text>ATP + H2O = ADP + phosphate + H(+)</text>
        <dbReference type="Rhea" id="RHEA:13065"/>
        <dbReference type="ChEBI" id="CHEBI:15377"/>
        <dbReference type="ChEBI" id="CHEBI:15378"/>
        <dbReference type="ChEBI" id="CHEBI:30616"/>
        <dbReference type="ChEBI" id="CHEBI:43474"/>
        <dbReference type="ChEBI" id="CHEBI:456216"/>
        <dbReference type="EC" id="3.6.4.13"/>
    </reaction>
</comment>
<feature type="short sequence motif" description="Q motif" evidence="6">
    <location>
        <begin position="610"/>
        <end position="638"/>
    </location>
</feature>
<dbReference type="InterPro" id="IPR011545">
    <property type="entry name" value="DEAD/DEAH_box_helicase_dom"/>
</dbReference>
<dbReference type="GO" id="GO:0003723">
    <property type="term" value="F:RNA binding"/>
    <property type="evidence" value="ECO:0007669"/>
    <property type="project" value="UniProtKB-UniRule"/>
</dbReference>
<gene>
    <name evidence="12" type="ORF">U9M48_025173</name>
</gene>
<dbReference type="EMBL" id="CP144749">
    <property type="protein sequence ID" value="WVZ77289.1"/>
    <property type="molecule type" value="Genomic_DNA"/>
</dbReference>
<evidence type="ECO:0000259" key="11">
    <source>
        <dbReference type="PROSITE" id="PS51195"/>
    </source>
</evidence>
<feature type="region of interest" description="Disordered" evidence="8">
    <location>
        <begin position="543"/>
        <end position="573"/>
    </location>
</feature>
<dbReference type="Proteomes" id="UP001341281">
    <property type="component" value="Chromosome 05"/>
</dbReference>
<feature type="compositionally biased region" description="Basic and acidic residues" evidence="8">
    <location>
        <begin position="1"/>
        <end position="10"/>
    </location>
</feature>
<dbReference type="InterPro" id="IPR001650">
    <property type="entry name" value="Helicase_C-like"/>
</dbReference>
<keyword evidence="5 7" id="KW-0694">RNA-binding</keyword>
<evidence type="ECO:0000256" key="1">
    <source>
        <dbReference type="ARBA" id="ARBA00022741"/>
    </source>
</evidence>
<feature type="region of interest" description="Disordered" evidence="8">
    <location>
        <begin position="497"/>
        <end position="529"/>
    </location>
</feature>
<name>A0AAQ3TS20_PASNO</name>
<dbReference type="InterPro" id="IPR027417">
    <property type="entry name" value="P-loop_NTPase"/>
</dbReference>
<keyword evidence="4 7" id="KW-0067">ATP-binding</keyword>
<sequence length="978" mass="108433">MHPDSERTEENISSQFVKSDNSEKKVVAEQEQSRSITLPDTKRCFACNQTSHSLDQCKIKYKLVTVAHQFGYATKFPFSMIQPSEGMVEKENFYRNCVLITSNVSNLDLGMVKGELQKFWKLSGDWELRRECRKSFLASLSSEGDVISSLKHPKMETLLDDKEVTLSVTRWMEGGDEKSLDLIEEWFLVCGVPITYRKWNVLYQVASAFGVLVEVDEESLEVEDKEPIRLKIALRSLDDALFSYRFVFGRSSRMIMLTVEGVKCIEEFRLNGETKDNQISTPAATIHNSNKTTALEEKCIEESRSNGETKDNQISAPAATITSFSKTITVEPKCIEESRLNGETDNNQISAPAATKTNSNKTITVEAKCIEESRLNGETGNNQISAPAATTTNSNKTITVEVKCMEESRLNGETDNNQISAPAATTTNSNNKTIAVEAKCIEESRLNGETDNNQISDPAATTTSSNKTTVEAKCMEQSRLNGETNNNQISVSAATIDSSNETTETSKSEEVQSIGQSPTSMIGEEHYKGIPKPPIKYVFKRRGKKQQVTEETKKSPTNKLDEGIGPESSSSAKRIGASTEHGVEMDQKGSEVIFHEKQLLQNSKDIGIYDTFSEMGLQENLLKGIHQYGLEKPSPVHQRGIVPLCKGLSVIHQSLSGTTVTLCSGVLQRLDCGSAECQALILVPTPNLEQRTKKVIQALGQFLGVKAQTCTEGTIVHADQQTLSSKDQVVVSTPGCILDMLQRHALCPDHIRMIVLDEADELLTGGPKDQICNIIQHLPTKIQVGLFSATFSNEALETGRRFMDKPVTVIVPRDEELKHIMQFYLKVEKEELKLGKLYALFKATDVKKIIIFVNTKDTVTSLTKDVESDYTVSECHDGMDQHARDTAIQKFLSGSSNILITNGIRGTNALHLPIPIPIVINYDLPTQPMQYIRRILQQNGQSGKKGVVISMVTPSDEGTLSDIRRFSNSKMRELPPNI</sequence>
<keyword evidence="1 7" id="KW-0547">Nucleotide-binding</keyword>
<feature type="compositionally biased region" description="Polar residues" evidence="8">
    <location>
        <begin position="511"/>
        <end position="520"/>
    </location>
</feature>
<feature type="region of interest" description="Disordered" evidence="8">
    <location>
        <begin position="448"/>
        <end position="469"/>
    </location>
</feature>
<feature type="compositionally biased region" description="Polar residues" evidence="8">
    <location>
        <begin position="449"/>
        <end position="469"/>
    </location>
</feature>
<dbReference type="PROSITE" id="PS51192">
    <property type="entry name" value="HELICASE_ATP_BIND_1"/>
    <property type="match status" value="1"/>
</dbReference>
<evidence type="ECO:0000256" key="3">
    <source>
        <dbReference type="ARBA" id="ARBA00022806"/>
    </source>
</evidence>
<dbReference type="PROSITE" id="PS51194">
    <property type="entry name" value="HELICASE_CTER"/>
    <property type="match status" value="1"/>
</dbReference>
<evidence type="ECO:0000313" key="12">
    <source>
        <dbReference type="EMBL" id="WVZ77289.1"/>
    </source>
</evidence>
<reference evidence="12 13" key="1">
    <citation type="submission" date="2024-02" db="EMBL/GenBank/DDBJ databases">
        <title>High-quality chromosome-scale genome assembly of Pensacola bahiagrass (Paspalum notatum Flugge var. saurae).</title>
        <authorList>
            <person name="Vega J.M."/>
            <person name="Podio M."/>
            <person name="Orjuela J."/>
            <person name="Siena L.A."/>
            <person name="Pessino S.C."/>
            <person name="Combes M.C."/>
            <person name="Mariac C."/>
            <person name="Albertini E."/>
            <person name="Pupilli F."/>
            <person name="Ortiz J.P.A."/>
            <person name="Leblanc O."/>
        </authorList>
    </citation>
    <scope>NUCLEOTIDE SEQUENCE [LARGE SCALE GENOMIC DNA]</scope>
    <source>
        <strain evidence="12">R1</strain>
        <tissue evidence="12">Leaf</tissue>
    </source>
</reference>
<feature type="compositionally biased region" description="Basic and acidic residues" evidence="8">
    <location>
        <begin position="20"/>
        <end position="32"/>
    </location>
</feature>
<dbReference type="CDD" id="cd18787">
    <property type="entry name" value="SF2_C_DEAD"/>
    <property type="match status" value="1"/>
</dbReference>
<keyword evidence="3 7" id="KW-0347">Helicase</keyword>
<evidence type="ECO:0000256" key="4">
    <source>
        <dbReference type="ARBA" id="ARBA00022840"/>
    </source>
</evidence>
<accession>A0AAQ3TS20</accession>
<dbReference type="PANTHER" id="PTHR24031">
    <property type="entry name" value="RNA HELICASE"/>
    <property type="match status" value="1"/>
</dbReference>
<protein>
    <recommendedName>
        <fullName evidence="7">ATP-dependent RNA helicase</fullName>
        <ecNumber evidence="7">3.6.4.13</ecNumber>
    </recommendedName>
</protein>
<evidence type="ECO:0000256" key="6">
    <source>
        <dbReference type="PROSITE-ProRule" id="PRU00552"/>
    </source>
</evidence>
<dbReference type="Pfam" id="PF00271">
    <property type="entry name" value="Helicase_C"/>
    <property type="match status" value="1"/>
</dbReference>
<dbReference type="InterPro" id="IPR014014">
    <property type="entry name" value="RNA_helicase_DEAD_Q_motif"/>
</dbReference>